<keyword evidence="3" id="KW-1185">Reference proteome</keyword>
<name>A0A1T4WD93_9GAMM</name>
<feature type="region of interest" description="Disordered" evidence="1">
    <location>
        <begin position="151"/>
        <end position="173"/>
    </location>
</feature>
<evidence type="ECO:0000313" key="3">
    <source>
        <dbReference type="Proteomes" id="UP000190460"/>
    </source>
</evidence>
<gene>
    <name evidence="2" type="ORF">SAMN02745130_01435</name>
</gene>
<accession>A0A1T4WD93</accession>
<protein>
    <submittedName>
        <fullName evidence="2">Uncharacterized protein</fullName>
    </submittedName>
</protein>
<sequence>MKINTTHNIHAKNSYANTLERPQNTFTLKNNTTGALPQQDLLKNLLQQLLNRIQNFSNPTPNLGNTHGAIIQDGPAGQWTGATTPPTVPIIQDGPAIGGTTTPTPIQPIIQDGPAGAWVTPAITPPIIQDGPAIGGTTTPTPTQPIIQDGPAGAWVTPTPTQPIILDGPAGLW</sequence>
<dbReference type="Proteomes" id="UP000190460">
    <property type="component" value="Unassembled WGS sequence"/>
</dbReference>
<dbReference type="RefSeq" id="WP_078921912.1">
    <property type="nucleotide sequence ID" value="NZ_FUYB01000005.1"/>
</dbReference>
<organism evidence="2 3">
    <name type="scientific">Thiothrix eikelboomii</name>
    <dbReference type="NCBI Taxonomy" id="92487"/>
    <lineage>
        <taxon>Bacteria</taxon>
        <taxon>Pseudomonadati</taxon>
        <taxon>Pseudomonadota</taxon>
        <taxon>Gammaproteobacteria</taxon>
        <taxon>Thiotrichales</taxon>
        <taxon>Thiotrichaceae</taxon>
        <taxon>Thiothrix</taxon>
    </lineage>
</organism>
<reference evidence="2 3" key="1">
    <citation type="submission" date="2017-02" db="EMBL/GenBank/DDBJ databases">
        <authorList>
            <person name="Peterson S.W."/>
        </authorList>
    </citation>
    <scope>NUCLEOTIDE SEQUENCE [LARGE SCALE GENOMIC DNA]</scope>
    <source>
        <strain evidence="2 3">ATCC 49788</strain>
    </source>
</reference>
<dbReference type="STRING" id="92487.SAMN02745130_01435"/>
<dbReference type="EMBL" id="FUYB01000005">
    <property type="protein sequence ID" value="SKA74885.1"/>
    <property type="molecule type" value="Genomic_DNA"/>
</dbReference>
<evidence type="ECO:0000313" key="2">
    <source>
        <dbReference type="EMBL" id="SKA74885.1"/>
    </source>
</evidence>
<dbReference type="AlphaFoldDB" id="A0A1T4WD93"/>
<proteinExistence type="predicted"/>
<evidence type="ECO:0000256" key="1">
    <source>
        <dbReference type="SAM" id="MobiDB-lite"/>
    </source>
</evidence>